<comment type="caution">
    <text evidence="1">The sequence shown here is derived from an EMBL/GenBank/DDBJ whole genome shotgun (WGS) entry which is preliminary data.</text>
</comment>
<dbReference type="EMBL" id="AJLR01000042">
    <property type="protein sequence ID" value="EKN68073.1"/>
    <property type="molecule type" value="Genomic_DNA"/>
</dbReference>
<organism evidence="1 2">
    <name type="scientific">Schinkia azotoformans LMG 9581</name>
    <dbReference type="NCBI Taxonomy" id="1131731"/>
    <lineage>
        <taxon>Bacteria</taxon>
        <taxon>Bacillati</taxon>
        <taxon>Bacillota</taxon>
        <taxon>Bacilli</taxon>
        <taxon>Bacillales</taxon>
        <taxon>Bacillaceae</taxon>
        <taxon>Calidifontibacillus/Schinkia group</taxon>
        <taxon>Schinkia</taxon>
    </lineage>
</organism>
<keyword evidence="2" id="KW-1185">Reference proteome</keyword>
<reference evidence="1 2" key="1">
    <citation type="journal article" date="2012" name="Front. Microbiol.">
        <title>Redundancy and modularity in membrane-associated dissimilatory nitrate reduction in Bacillus.</title>
        <authorList>
            <person name="Heylen K."/>
            <person name="Keltjens J."/>
        </authorList>
    </citation>
    <scope>NUCLEOTIDE SEQUENCE [LARGE SCALE GENOMIC DNA]</scope>
    <source>
        <strain evidence="1 2">LMG 9581</strain>
    </source>
</reference>
<dbReference type="RefSeq" id="WP_003330445.1">
    <property type="nucleotide sequence ID" value="NZ_AJLR01000042.1"/>
</dbReference>
<evidence type="ECO:0000313" key="2">
    <source>
        <dbReference type="Proteomes" id="UP000006315"/>
    </source>
</evidence>
<sequence>MEKTVTIDGKKVRFKSTGATALRYKAQFKKDYFSEILKLNQLSKLKVDKNSQLDLDNVELDNVDFEVFFNITWSLAKTADNSIPDPLTWLDGFDVFPILDIIPELTDMIVESIQAKKK</sequence>
<dbReference type="Proteomes" id="UP000006315">
    <property type="component" value="Unassembled WGS sequence"/>
</dbReference>
<proteinExistence type="predicted"/>
<evidence type="ECO:0000313" key="1">
    <source>
        <dbReference type="EMBL" id="EKN68073.1"/>
    </source>
</evidence>
<dbReference type="STRING" id="1131731.BAZO_06134"/>
<dbReference type="AlphaFoldDB" id="K6DJ01"/>
<dbReference type="PATRIC" id="fig|1131731.3.peg.1277"/>
<accession>K6DJ01</accession>
<name>K6DJ01_SCHAZ</name>
<protein>
    <submittedName>
        <fullName evidence="1">Prophage pi2 protein 40</fullName>
    </submittedName>
</protein>
<gene>
    <name evidence="1" type="ORF">BAZO_06134</name>
</gene>